<comment type="caution">
    <text evidence="1">The sequence shown here is derived from an EMBL/GenBank/DDBJ whole genome shotgun (WGS) entry which is preliminary data.</text>
</comment>
<name>A0A9D4GXE2_DREPO</name>
<reference evidence="1" key="1">
    <citation type="journal article" date="2019" name="bioRxiv">
        <title>The Genome of the Zebra Mussel, Dreissena polymorpha: A Resource for Invasive Species Research.</title>
        <authorList>
            <person name="McCartney M.A."/>
            <person name="Auch B."/>
            <person name="Kono T."/>
            <person name="Mallez S."/>
            <person name="Zhang Y."/>
            <person name="Obille A."/>
            <person name="Becker A."/>
            <person name="Abrahante J.E."/>
            <person name="Garbe J."/>
            <person name="Badalamenti J.P."/>
            <person name="Herman A."/>
            <person name="Mangelson H."/>
            <person name="Liachko I."/>
            <person name="Sullivan S."/>
            <person name="Sone E.D."/>
            <person name="Koren S."/>
            <person name="Silverstein K.A.T."/>
            <person name="Beckman K.B."/>
            <person name="Gohl D.M."/>
        </authorList>
    </citation>
    <scope>NUCLEOTIDE SEQUENCE</scope>
    <source>
        <strain evidence="1">Duluth1</strain>
        <tissue evidence="1">Whole animal</tissue>
    </source>
</reference>
<gene>
    <name evidence="1" type="ORF">DPMN_126623</name>
</gene>
<keyword evidence="2" id="KW-1185">Reference proteome</keyword>
<sequence length="57" mass="6373">MSFNVNPNPTDVFHDTASFSFKTTPTTRHSYRVSEPEVDTTLCWPRRVAEGATLSAV</sequence>
<protein>
    <submittedName>
        <fullName evidence="1">Uncharacterized protein</fullName>
    </submittedName>
</protein>
<organism evidence="1 2">
    <name type="scientific">Dreissena polymorpha</name>
    <name type="common">Zebra mussel</name>
    <name type="synonym">Mytilus polymorpha</name>
    <dbReference type="NCBI Taxonomy" id="45954"/>
    <lineage>
        <taxon>Eukaryota</taxon>
        <taxon>Metazoa</taxon>
        <taxon>Spiralia</taxon>
        <taxon>Lophotrochozoa</taxon>
        <taxon>Mollusca</taxon>
        <taxon>Bivalvia</taxon>
        <taxon>Autobranchia</taxon>
        <taxon>Heteroconchia</taxon>
        <taxon>Euheterodonta</taxon>
        <taxon>Imparidentia</taxon>
        <taxon>Neoheterodontei</taxon>
        <taxon>Myida</taxon>
        <taxon>Dreissenoidea</taxon>
        <taxon>Dreissenidae</taxon>
        <taxon>Dreissena</taxon>
    </lineage>
</organism>
<evidence type="ECO:0000313" key="2">
    <source>
        <dbReference type="Proteomes" id="UP000828390"/>
    </source>
</evidence>
<accession>A0A9D4GXE2</accession>
<reference evidence="1" key="2">
    <citation type="submission" date="2020-11" db="EMBL/GenBank/DDBJ databases">
        <authorList>
            <person name="McCartney M.A."/>
            <person name="Auch B."/>
            <person name="Kono T."/>
            <person name="Mallez S."/>
            <person name="Becker A."/>
            <person name="Gohl D.M."/>
            <person name="Silverstein K.A.T."/>
            <person name="Koren S."/>
            <person name="Bechman K.B."/>
            <person name="Herman A."/>
            <person name="Abrahante J.E."/>
            <person name="Garbe J."/>
        </authorList>
    </citation>
    <scope>NUCLEOTIDE SEQUENCE</scope>
    <source>
        <strain evidence="1">Duluth1</strain>
        <tissue evidence="1">Whole animal</tissue>
    </source>
</reference>
<dbReference type="AlphaFoldDB" id="A0A9D4GXE2"/>
<evidence type="ECO:0000313" key="1">
    <source>
        <dbReference type="EMBL" id="KAH3824770.1"/>
    </source>
</evidence>
<dbReference type="Proteomes" id="UP000828390">
    <property type="component" value="Unassembled WGS sequence"/>
</dbReference>
<proteinExistence type="predicted"/>
<dbReference type="EMBL" id="JAIWYP010000005">
    <property type="protein sequence ID" value="KAH3824770.1"/>
    <property type="molecule type" value="Genomic_DNA"/>
</dbReference>